<dbReference type="PANTHER" id="PTHR37984">
    <property type="entry name" value="PROTEIN CBG26694"/>
    <property type="match status" value="1"/>
</dbReference>
<protein>
    <submittedName>
        <fullName evidence="2">Pol polyprotein</fullName>
    </submittedName>
</protein>
<keyword evidence="3" id="KW-1185">Reference proteome</keyword>
<reference evidence="2 3" key="1">
    <citation type="submission" date="2015-07" db="EMBL/GenBank/DDBJ databases">
        <title>The genome of Pseudoloma neurophilia, a relevant intracellular parasite of the zebrafish.</title>
        <authorList>
            <person name="Ndikumana S."/>
            <person name="Pelin A."/>
            <person name="Sanders J."/>
            <person name="Corradi N."/>
        </authorList>
    </citation>
    <scope>NUCLEOTIDE SEQUENCE [LARGE SCALE GENOMIC DNA]</scope>
    <source>
        <strain evidence="2 3">MK1</strain>
    </source>
</reference>
<dbReference type="SUPFAM" id="SSF53098">
    <property type="entry name" value="Ribonuclease H-like"/>
    <property type="match status" value="1"/>
</dbReference>
<dbReference type="Pfam" id="PF17921">
    <property type="entry name" value="Integrase_H2C2"/>
    <property type="match status" value="1"/>
</dbReference>
<dbReference type="VEuPathDB" id="MicrosporidiaDB:M153_1470005820"/>
<name>A0A0R0M6U0_9MICR</name>
<proteinExistence type="predicted"/>
<dbReference type="PROSITE" id="PS50994">
    <property type="entry name" value="INTEGRASE"/>
    <property type="match status" value="1"/>
</dbReference>
<dbReference type="Pfam" id="PF00665">
    <property type="entry name" value="rve"/>
    <property type="match status" value="1"/>
</dbReference>
<dbReference type="Gene3D" id="3.30.420.10">
    <property type="entry name" value="Ribonuclease H-like superfamily/Ribonuclease H"/>
    <property type="match status" value="1"/>
</dbReference>
<dbReference type="InterPro" id="IPR001584">
    <property type="entry name" value="Integrase_cat-core"/>
</dbReference>
<dbReference type="OrthoDB" id="5592268at2759"/>
<dbReference type="InterPro" id="IPR041588">
    <property type="entry name" value="Integrase_H2C2"/>
</dbReference>
<organism evidence="2 3">
    <name type="scientific">Pseudoloma neurophilia</name>
    <dbReference type="NCBI Taxonomy" id="146866"/>
    <lineage>
        <taxon>Eukaryota</taxon>
        <taxon>Fungi</taxon>
        <taxon>Fungi incertae sedis</taxon>
        <taxon>Microsporidia</taxon>
        <taxon>Pseudoloma</taxon>
    </lineage>
</organism>
<dbReference type="InterPro" id="IPR050951">
    <property type="entry name" value="Retrovirus_Pol_polyprotein"/>
</dbReference>
<evidence type="ECO:0000313" key="3">
    <source>
        <dbReference type="Proteomes" id="UP000051530"/>
    </source>
</evidence>
<evidence type="ECO:0000259" key="1">
    <source>
        <dbReference type="PROSITE" id="PS50994"/>
    </source>
</evidence>
<feature type="domain" description="Integrase catalytic" evidence="1">
    <location>
        <begin position="59"/>
        <end position="164"/>
    </location>
</feature>
<dbReference type="GO" id="GO:0005634">
    <property type="term" value="C:nucleus"/>
    <property type="evidence" value="ECO:0007669"/>
    <property type="project" value="UniProtKB-ARBA"/>
</dbReference>
<dbReference type="InterPro" id="IPR012337">
    <property type="entry name" value="RNaseH-like_sf"/>
</dbReference>
<dbReference type="AlphaFoldDB" id="A0A0R0M6U0"/>
<dbReference type="EMBL" id="LGUB01000031">
    <property type="protein sequence ID" value="KRH94791.1"/>
    <property type="molecule type" value="Genomic_DNA"/>
</dbReference>
<dbReference type="Proteomes" id="UP000051530">
    <property type="component" value="Unassembled WGS sequence"/>
</dbReference>
<gene>
    <name evidence="2" type="ORF">M153_1470005820</name>
</gene>
<dbReference type="GO" id="GO:0015074">
    <property type="term" value="P:DNA integration"/>
    <property type="evidence" value="ECO:0007669"/>
    <property type="project" value="InterPro"/>
</dbReference>
<comment type="caution">
    <text evidence="2">The sequence shown here is derived from an EMBL/GenBank/DDBJ whole genome shotgun (WGS) entry which is preliminary data.</text>
</comment>
<dbReference type="GO" id="GO:0003676">
    <property type="term" value="F:nucleic acid binding"/>
    <property type="evidence" value="ECO:0007669"/>
    <property type="project" value="InterPro"/>
</dbReference>
<dbReference type="InterPro" id="IPR036397">
    <property type="entry name" value="RNaseH_sf"/>
</dbReference>
<accession>A0A0R0M6U0</accession>
<sequence length="164" mass="19072">MFHAHSMTGHAGWDVTLEYIKNYTTWIGMKNDVNNFIKSCTFFRNYREDKGNFQSYTAELKGPFSKIVIDLIGPLRKSENGFRYIIVATDYTTRWTEARPLQTKRKEEIVCFIFENIFLRHGPPRKLISDQGTEFLNDLVKSLCNKMKTEHSSVSACSPNVMEQ</sequence>
<dbReference type="PANTHER" id="PTHR37984:SF5">
    <property type="entry name" value="PROTEIN NYNRIN-LIKE"/>
    <property type="match status" value="1"/>
</dbReference>
<dbReference type="Gene3D" id="1.10.340.70">
    <property type="match status" value="1"/>
</dbReference>
<evidence type="ECO:0000313" key="2">
    <source>
        <dbReference type="EMBL" id="KRH94791.1"/>
    </source>
</evidence>